<dbReference type="Proteomes" id="UP001141327">
    <property type="component" value="Unassembled WGS sequence"/>
</dbReference>
<protein>
    <submittedName>
        <fullName evidence="1">Uncharacterized protein</fullName>
    </submittedName>
</protein>
<organism evidence="1 2">
    <name type="scientific">Paratrimastix pyriformis</name>
    <dbReference type="NCBI Taxonomy" id="342808"/>
    <lineage>
        <taxon>Eukaryota</taxon>
        <taxon>Metamonada</taxon>
        <taxon>Preaxostyla</taxon>
        <taxon>Paratrimastigidae</taxon>
        <taxon>Paratrimastix</taxon>
    </lineage>
</organism>
<comment type="caution">
    <text evidence="1">The sequence shown here is derived from an EMBL/GenBank/DDBJ whole genome shotgun (WGS) entry which is preliminary data.</text>
</comment>
<gene>
    <name evidence="1" type="ORF">PAPYR_1066</name>
</gene>
<sequence length="238" mass="26868">MPWKDEELQIRRISSENIRYMCDIKAKATTVRLTKISFGRTGSNSGCHVQIFIRMGTYREHVQSESGWRRVCDQTRDMRELQPDTLQHFQLRPPLELQAGQTGAIYIHTSDSSGIAFSSSVCPAPRWGCPMPRWGCHTSLPGPPAQPRGAHTPPRWLRGCWDWVAWDWLGTGLGLAWGWLGADWDWLGLQTYPADSRDLENADVRISTGLYLSGSAPFSSPGNERHFLGTFEYEASAE</sequence>
<name>A0ABQ8UTG9_9EUKA</name>
<accession>A0ABQ8UTG9</accession>
<keyword evidence="2" id="KW-1185">Reference proteome</keyword>
<evidence type="ECO:0000313" key="2">
    <source>
        <dbReference type="Proteomes" id="UP001141327"/>
    </source>
</evidence>
<reference evidence="1" key="1">
    <citation type="journal article" date="2022" name="bioRxiv">
        <title>Genomics of Preaxostyla Flagellates Illuminates Evolutionary Transitions and the Path Towards Mitochondrial Loss.</title>
        <authorList>
            <person name="Novak L.V.F."/>
            <person name="Treitli S.C."/>
            <person name="Pyrih J."/>
            <person name="Halakuc P."/>
            <person name="Pipaliya S.V."/>
            <person name="Vacek V."/>
            <person name="Brzon O."/>
            <person name="Soukal P."/>
            <person name="Eme L."/>
            <person name="Dacks J.B."/>
            <person name="Karnkowska A."/>
            <person name="Elias M."/>
            <person name="Hampl V."/>
        </authorList>
    </citation>
    <scope>NUCLEOTIDE SEQUENCE</scope>
    <source>
        <strain evidence="1">RCP-MX</strain>
    </source>
</reference>
<evidence type="ECO:0000313" key="1">
    <source>
        <dbReference type="EMBL" id="KAJ4462430.1"/>
    </source>
</evidence>
<proteinExistence type="predicted"/>
<dbReference type="EMBL" id="JAPMOS010000003">
    <property type="protein sequence ID" value="KAJ4462430.1"/>
    <property type="molecule type" value="Genomic_DNA"/>
</dbReference>